<dbReference type="AlphaFoldDB" id="A0A2W5FTK7"/>
<organism evidence="2 3">
    <name type="scientific">Micavibrio aeruginosavorus</name>
    <dbReference type="NCBI Taxonomy" id="349221"/>
    <lineage>
        <taxon>Bacteria</taxon>
        <taxon>Pseudomonadati</taxon>
        <taxon>Bdellovibrionota</taxon>
        <taxon>Bdellovibrionia</taxon>
        <taxon>Bdellovibrionales</taxon>
        <taxon>Pseudobdellovibrionaceae</taxon>
        <taxon>Micavibrio</taxon>
    </lineage>
</organism>
<protein>
    <submittedName>
        <fullName evidence="2">Uncharacterized protein</fullName>
    </submittedName>
</protein>
<evidence type="ECO:0000313" key="2">
    <source>
        <dbReference type="EMBL" id="PZP57110.1"/>
    </source>
</evidence>
<dbReference type="Proteomes" id="UP000249739">
    <property type="component" value="Unassembled WGS sequence"/>
</dbReference>
<accession>A0A2W5FTK7</accession>
<keyword evidence="1" id="KW-0472">Membrane</keyword>
<gene>
    <name evidence="2" type="ORF">DI586_01405</name>
</gene>
<comment type="caution">
    <text evidence="2">The sequence shown here is derived from an EMBL/GenBank/DDBJ whole genome shotgun (WGS) entry which is preliminary data.</text>
</comment>
<proteinExistence type="predicted"/>
<feature type="transmembrane region" description="Helical" evidence="1">
    <location>
        <begin position="57"/>
        <end position="74"/>
    </location>
</feature>
<reference evidence="2 3" key="1">
    <citation type="submission" date="2017-08" db="EMBL/GenBank/DDBJ databases">
        <title>Infants hospitalized years apart are colonized by the same room-sourced microbial strains.</title>
        <authorList>
            <person name="Brooks B."/>
            <person name="Olm M.R."/>
            <person name="Firek B.A."/>
            <person name="Baker R."/>
            <person name="Thomas B.C."/>
            <person name="Morowitz M.J."/>
            <person name="Banfield J.F."/>
        </authorList>
    </citation>
    <scope>NUCLEOTIDE SEQUENCE [LARGE SCALE GENOMIC DNA]</scope>
    <source>
        <strain evidence="2">S2_006_000_R2_64</strain>
    </source>
</reference>
<sequence>MLFAIAFILFAIHVALIVKARKMKWVGWLLFAIWFASIVLFGDILKAVFDMEEGSRTFFTFLAVIYTIIPLAMAEGTGKLINRKST</sequence>
<name>A0A2W5FTK7_9BACT</name>
<keyword evidence="1" id="KW-1133">Transmembrane helix</keyword>
<dbReference type="EMBL" id="QFOT01000007">
    <property type="protein sequence ID" value="PZP57110.1"/>
    <property type="molecule type" value="Genomic_DNA"/>
</dbReference>
<feature type="transmembrane region" description="Helical" evidence="1">
    <location>
        <begin position="25"/>
        <end position="45"/>
    </location>
</feature>
<evidence type="ECO:0000256" key="1">
    <source>
        <dbReference type="SAM" id="Phobius"/>
    </source>
</evidence>
<keyword evidence="1" id="KW-0812">Transmembrane</keyword>
<evidence type="ECO:0000313" key="3">
    <source>
        <dbReference type="Proteomes" id="UP000249739"/>
    </source>
</evidence>